<dbReference type="InterPro" id="IPR036513">
    <property type="entry name" value="STAS_dom_sf"/>
</dbReference>
<dbReference type="Gene3D" id="3.30.750.24">
    <property type="entry name" value="STAS domain"/>
    <property type="match status" value="1"/>
</dbReference>
<dbReference type="Proteomes" id="UP000182841">
    <property type="component" value="Unassembled WGS sequence"/>
</dbReference>
<dbReference type="InterPro" id="IPR003658">
    <property type="entry name" value="Anti-sigma_ant"/>
</dbReference>
<dbReference type="OrthoDB" id="4833278at2"/>
<evidence type="ECO:0000313" key="5">
    <source>
        <dbReference type="Proteomes" id="UP000182841"/>
    </source>
</evidence>
<organism evidence="4 5">
    <name type="scientific">Streptomyces qinglanensis</name>
    <dbReference type="NCBI Taxonomy" id="943816"/>
    <lineage>
        <taxon>Bacteria</taxon>
        <taxon>Bacillati</taxon>
        <taxon>Actinomycetota</taxon>
        <taxon>Actinomycetes</taxon>
        <taxon>Kitasatosporales</taxon>
        <taxon>Streptomycetaceae</taxon>
        <taxon>Streptomyces</taxon>
    </lineage>
</organism>
<dbReference type="CDD" id="cd07043">
    <property type="entry name" value="STAS_anti-anti-sigma_factors"/>
    <property type="match status" value="1"/>
</dbReference>
<reference evidence="5" key="1">
    <citation type="submission" date="2016-10" db="EMBL/GenBank/DDBJ databases">
        <authorList>
            <person name="Varghese N."/>
            <person name="Submissions S."/>
        </authorList>
    </citation>
    <scope>NUCLEOTIDE SEQUENCE [LARGE SCALE GENOMIC DNA]</scope>
    <source>
        <strain evidence="5">CGMCC 4.6825</strain>
    </source>
</reference>
<accession>A0A1H9TWL3</accession>
<dbReference type="InterPro" id="IPR002645">
    <property type="entry name" value="STAS_dom"/>
</dbReference>
<dbReference type="PANTHER" id="PTHR33495">
    <property type="entry name" value="ANTI-SIGMA FACTOR ANTAGONIST TM_1081-RELATED-RELATED"/>
    <property type="match status" value="1"/>
</dbReference>
<dbReference type="PANTHER" id="PTHR33495:SF2">
    <property type="entry name" value="ANTI-SIGMA FACTOR ANTAGONIST TM_1081-RELATED"/>
    <property type="match status" value="1"/>
</dbReference>
<comment type="similarity">
    <text evidence="1 2">Belongs to the anti-sigma-factor antagonist family.</text>
</comment>
<dbReference type="EMBL" id="FOGO01000007">
    <property type="protein sequence ID" value="SES01364.1"/>
    <property type="molecule type" value="Genomic_DNA"/>
</dbReference>
<name>A0A1H9TWL3_9ACTN</name>
<evidence type="ECO:0000313" key="4">
    <source>
        <dbReference type="EMBL" id="SES01364.1"/>
    </source>
</evidence>
<evidence type="ECO:0000256" key="1">
    <source>
        <dbReference type="ARBA" id="ARBA00009013"/>
    </source>
</evidence>
<feature type="domain" description="STAS" evidence="3">
    <location>
        <begin position="19"/>
        <end position="119"/>
    </location>
</feature>
<dbReference type="RefSeq" id="WP_075001001.1">
    <property type="nucleotide sequence ID" value="NZ_FOGO01000007.1"/>
</dbReference>
<sequence>MSENSPESAHCHTKRADGGVTVLEVGGELDISTAPLLASRLDALTAGPRPDLVLDLRPVSFMDCSGLSLLCRARNRTAARHGRLRLVCDSNRFLRILEHARLADTFEIHTRLPEAPAAARTASPARTPTA</sequence>
<proteinExistence type="inferred from homology"/>
<evidence type="ECO:0000256" key="2">
    <source>
        <dbReference type="RuleBase" id="RU003749"/>
    </source>
</evidence>
<dbReference type="AlphaFoldDB" id="A0A1H9TWL3"/>
<dbReference type="GO" id="GO:0043856">
    <property type="term" value="F:anti-sigma factor antagonist activity"/>
    <property type="evidence" value="ECO:0007669"/>
    <property type="project" value="InterPro"/>
</dbReference>
<dbReference type="Pfam" id="PF01740">
    <property type="entry name" value="STAS"/>
    <property type="match status" value="1"/>
</dbReference>
<protein>
    <recommendedName>
        <fullName evidence="2">Anti-sigma factor antagonist</fullName>
    </recommendedName>
</protein>
<keyword evidence="5" id="KW-1185">Reference proteome</keyword>
<dbReference type="PROSITE" id="PS50801">
    <property type="entry name" value="STAS"/>
    <property type="match status" value="1"/>
</dbReference>
<gene>
    <name evidence="4" type="ORF">SAMN05421870_10751</name>
</gene>
<evidence type="ECO:0000259" key="3">
    <source>
        <dbReference type="PROSITE" id="PS50801"/>
    </source>
</evidence>
<dbReference type="NCBIfam" id="TIGR00377">
    <property type="entry name" value="ant_ant_sig"/>
    <property type="match status" value="1"/>
</dbReference>
<dbReference type="SUPFAM" id="SSF52091">
    <property type="entry name" value="SpoIIaa-like"/>
    <property type="match status" value="1"/>
</dbReference>